<proteinExistence type="predicted"/>
<keyword evidence="2" id="KW-1185">Reference proteome</keyword>
<gene>
    <name evidence="1" type="ORF">CEXT_193781</name>
</gene>
<evidence type="ECO:0000313" key="2">
    <source>
        <dbReference type="Proteomes" id="UP001054945"/>
    </source>
</evidence>
<evidence type="ECO:0000313" key="1">
    <source>
        <dbReference type="EMBL" id="GIY74871.1"/>
    </source>
</evidence>
<dbReference type="EMBL" id="BPLR01015268">
    <property type="protein sequence ID" value="GIY74871.1"/>
    <property type="molecule type" value="Genomic_DNA"/>
</dbReference>
<dbReference type="Proteomes" id="UP001054945">
    <property type="component" value="Unassembled WGS sequence"/>
</dbReference>
<reference evidence="1 2" key="1">
    <citation type="submission" date="2021-06" db="EMBL/GenBank/DDBJ databases">
        <title>Caerostris extrusa draft genome.</title>
        <authorList>
            <person name="Kono N."/>
            <person name="Arakawa K."/>
        </authorList>
    </citation>
    <scope>NUCLEOTIDE SEQUENCE [LARGE SCALE GENOMIC DNA]</scope>
</reference>
<organism evidence="1 2">
    <name type="scientific">Caerostris extrusa</name>
    <name type="common">Bark spider</name>
    <name type="synonym">Caerostris bankana</name>
    <dbReference type="NCBI Taxonomy" id="172846"/>
    <lineage>
        <taxon>Eukaryota</taxon>
        <taxon>Metazoa</taxon>
        <taxon>Ecdysozoa</taxon>
        <taxon>Arthropoda</taxon>
        <taxon>Chelicerata</taxon>
        <taxon>Arachnida</taxon>
        <taxon>Araneae</taxon>
        <taxon>Araneomorphae</taxon>
        <taxon>Entelegynae</taxon>
        <taxon>Araneoidea</taxon>
        <taxon>Araneidae</taxon>
        <taxon>Caerostris</taxon>
    </lineage>
</organism>
<accession>A0AAV4VWQ6</accession>
<comment type="caution">
    <text evidence="1">The sequence shown here is derived from an EMBL/GenBank/DDBJ whole genome shotgun (WGS) entry which is preliminary data.</text>
</comment>
<sequence>MDDFLPSVSGHNAASGLEGYLLSSCDPLPKNLLWGWEEEAKQWGPHRSANLGMNTSKGASETCSLPLHSMKADLFVYDLAPIPILI</sequence>
<dbReference type="AlphaFoldDB" id="A0AAV4VWQ6"/>
<name>A0AAV4VWQ6_CAEEX</name>
<protein>
    <submittedName>
        <fullName evidence="1">Uncharacterized protein</fullName>
    </submittedName>
</protein>